<evidence type="ECO:0000256" key="1">
    <source>
        <dbReference type="SAM" id="Phobius"/>
    </source>
</evidence>
<dbReference type="GO" id="GO:0005245">
    <property type="term" value="F:voltage-gated calcium channel activity"/>
    <property type="evidence" value="ECO:0007669"/>
    <property type="project" value="TreeGrafter"/>
</dbReference>
<keyword evidence="1" id="KW-0472">Membrane</keyword>
<dbReference type="Proteomes" id="UP000230750">
    <property type="component" value="Unassembled WGS sequence"/>
</dbReference>
<dbReference type="STRING" id="307972.A0A2G8JVY2"/>
<proteinExistence type="predicted"/>
<dbReference type="GO" id="GO:0005891">
    <property type="term" value="C:voltage-gated calcium channel complex"/>
    <property type="evidence" value="ECO:0007669"/>
    <property type="project" value="TreeGrafter"/>
</dbReference>
<reference evidence="2 3" key="1">
    <citation type="journal article" date="2017" name="PLoS Biol.">
        <title>The sea cucumber genome provides insights into morphological evolution and visceral regeneration.</title>
        <authorList>
            <person name="Zhang X."/>
            <person name="Sun L."/>
            <person name="Yuan J."/>
            <person name="Sun Y."/>
            <person name="Gao Y."/>
            <person name="Zhang L."/>
            <person name="Li S."/>
            <person name="Dai H."/>
            <person name="Hamel J.F."/>
            <person name="Liu C."/>
            <person name="Yu Y."/>
            <person name="Liu S."/>
            <person name="Lin W."/>
            <person name="Guo K."/>
            <person name="Jin S."/>
            <person name="Xu P."/>
            <person name="Storey K.B."/>
            <person name="Huan P."/>
            <person name="Zhang T."/>
            <person name="Zhou Y."/>
            <person name="Zhang J."/>
            <person name="Lin C."/>
            <person name="Li X."/>
            <person name="Xing L."/>
            <person name="Huo D."/>
            <person name="Sun M."/>
            <person name="Wang L."/>
            <person name="Mercier A."/>
            <person name="Li F."/>
            <person name="Yang H."/>
            <person name="Xiang J."/>
        </authorList>
    </citation>
    <scope>NUCLEOTIDE SEQUENCE [LARGE SCALE GENOMIC DNA]</scope>
    <source>
        <strain evidence="2">Shaxun</strain>
        <tissue evidence="2">Muscle</tissue>
    </source>
</reference>
<feature type="transmembrane region" description="Helical" evidence="1">
    <location>
        <begin position="446"/>
        <end position="464"/>
    </location>
</feature>
<accession>A0A2G8JVY2</accession>
<keyword evidence="1" id="KW-0812">Transmembrane</keyword>
<dbReference type="PANTHER" id="PTHR10166:SF43">
    <property type="entry name" value="VWA N-TERMINAL DOMAIN-CONTAINING PROTEIN"/>
    <property type="match status" value="1"/>
</dbReference>
<dbReference type="EMBL" id="MRZV01001188">
    <property type="protein sequence ID" value="PIK39898.1"/>
    <property type="molecule type" value="Genomic_DNA"/>
</dbReference>
<organism evidence="2 3">
    <name type="scientific">Stichopus japonicus</name>
    <name type="common">Sea cucumber</name>
    <dbReference type="NCBI Taxonomy" id="307972"/>
    <lineage>
        <taxon>Eukaryota</taxon>
        <taxon>Metazoa</taxon>
        <taxon>Echinodermata</taxon>
        <taxon>Eleutherozoa</taxon>
        <taxon>Echinozoa</taxon>
        <taxon>Holothuroidea</taxon>
        <taxon>Aspidochirotacea</taxon>
        <taxon>Aspidochirotida</taxon>
        <taxon>Stichopodidae</taxon>
        <taxon>Apostichopus</taxon>
    </lineage>
</organism>
<dbReference type="InterPro" id="IPR051173">
    <property type="entry name" value="Ca_channel_alpha-2/delta"/>
</dbReference>
<dbReference type="OrthoDB" id="10054666at2759"/>
<name>A0A2G8JVY2_STIJA</name>
<keyword evidence="1" id="KW-1133">Transmembrane helix</keyword>
<dbReference type="Gene3D" id="3.30.450.20">
    <property type="entry name" value="PAS domain"/>
    <property type="match status" value="1"/>
</dbReference>
<protein>
    <submittedName>
        <fullName evidence="2">Uncharacterized protein</fullName>
    </submittedName>
</protein>
<sequence length="465" mass="52052">MERRKKEINRVRGVGRDKQWQDKERIKGRGLNKLSDRADVLITSQIEEVWRNRNSPLLKEVKWTYIGCRSGVFRTYPGHRSSRAYDPTKRPWYKRVIKNPDRTSMSMAYMDAAGVGKIISISQAVYEGMPNVSKEECQGSGKKPPGCECHSSKGCQSGYCYKSLAPGYTTNTRCSSVKVEAVTSLDLLYTDFHQKIYDIMQDPDVSYSCGQHYNCPSGEPGCQTRCYLFDVSGNVITDPVFLNVSDLNTAAYNGVALGTREGEIMHELIYKHNFFVRKEQIDFQGTCSITKPAPRVSLEGLPKNPEESDNFLRTKGPIPSFSSKFSCIQDIVVYSVNESALGPNGLLVGNVSGPCKSGYYYITALPKTNLYLLVIENWRNIKESSMFNFNCKITNRVAATGAFRIINGTCAHTDDTVPMKDRGKCPKVEEIKMPCMYTAASDHPPSLLLLLLLLLGVIFISVGYI</sequence>
<evidence type="ECO:0000313" key="3">
    <source>
        <dbReference type="Proteomes" id="UP000230750"/>
    </source>
</evidence>
<gene>
    <name evidence="2" type="ORF">BSL78_23247</name>
</gene>
<keyword evidence="3" id="KW-1185">Reference proteome</keyword>
<evidence type="ECO:0000313" key="2">
    <source>
        <dbReference type="EMBL" id="PIK39898.1"/>
    </source>
</evidence>
<comment type="caution">
    <text evidence="2">The sequence shown here is derived from an EMBL/GenBank/DDBJ whole genome shotgun (WGS) entry which is preliminary data.</text>
</comment>
<dbReference type="AlphaFoldDB" id="A0A2G8JVY2"/>
<dbReference type="PANTHER" id="PTHR10166">
    <property type="entry name" value="VOLTAGE-DEPENDENT CALCIUM CHANNEL SUBUNIT ALPHA-2/DELTA-RELATED"/>
    <property type="match status" value="1"/>
</dbReference>